<accession>Q93792</accession>
<dbReference type="GO" id="GO:0047756">
    <property type="term" value="F:chondroitin 4-sulfotransferase activity"/>
    <property type="evidence" value="ECO:0007669"/>
    <property type="project" value="InterPro"/>
</dbReference>
<dbReference type="RefSeq" id="NP_506420.3">
    <property type="nucleotide sequence ID" value="NM_074019.3"/>
</dbReference>
<sequence>MTKNGHLFLLTNLKIVRKQSADRSKNRIIFQAFAINFIVILYYYGMASEIRQLRDNHLDFIQPYVNIRSDLFIAPKYKILSCGIRKSMSQLLINIMCLLHNETEFQNQNRSLNDTWMSERVCSHKDPEFHIPQKNVEQYQNLTKFAFIRDPFDRFISFYLHVCKNDNGCWDCGDNMRCVVRNVYKSLKSYENDPDEASSSSIDRHAAPITWNCNFQETFSQYHLIKIGFDYQSRHAAITQLTDILYTNRVSDTLITKISNESMTGETLHGTHKSVGRVQAEQQVNEDSVVREYLHKIYFFDYLIFNFDTNHLDDEYKQLLTSWKLFK</sequence>
<dbReference type="OrthoDB" id="408912at2759"/>
<dbReference type="InterPro" id="IPR007669">
    <property type="entry name" value="Chst-1-like"/>
</dbReference>
<evidence type="ECO:0000313" key="2">
    <source>
        <dbReference type="EMBL" id="CAB02123.3"/>
    </source>
</evidence>
<dbReference type="eggNOG" id="KOG4651">
    <property type="taxonomic scope" value="Eukaryota"/>
</dbReference>
<dbReference type="Proteomes" id="UP000001940">
    <property type="component" value="Chromosome V"/>
</dbReference>
<dbReference type="InParanoid" id="Q93792"/>
<dbReference type="EMBL" id="BX284605">
    <property type="protein sequence ID" value="CAB02123.3"/>
    <property type="molecule type" value="Genomic_DNA"/>
</dbReference>
<name>Q93792_CAEEL</name>
<dbReference type="UCSC" id="F55B12.2">
    <property type="organism name" value="c. elegans"/>
</dbReference>
<dbReference type="HOGENOM" id="CLU_069458_0_0_1"/>
<evidence type="ECO:0000313" key="3">
    <source>
        <dbReference type="Proteomes" id="UP000001940"/>
    </source>
</evidence>
<dbReference type="InterPro" id="IPR005331">
    <property type="entry name" value="Sulfotransferase"/>
</dbReference>
<dbReference type="PANTHER" id="PTHR22900:SF9">
    <property type="entry name" value="CARBOHYDRATE SULFOTRANSFERASE-RELATED"/>
    <property type="match status" value="1"/>
</dbReference>
<keyword evidence="1" id="KW-0812">Transmembrane</keyword>
<keyword evidence="1" id="KW-1133">Transmembrane helix</keyword>
<organism evidence="2 3">
    <name type="scientific">Caenorhabditis elegans</name>
    <dbReference type="NCBI Taxonomy" id="6239"/>
    <lineage>
        <taxon>Eukaryota</taxon>
        <taxon>Metazoa</taxon>
        <taxon>Ecdysozoa</taxon>
        <taxon>Nematoda</taxon>
        <taxon>Chromadorea</taxon>
        <taxon>Rhabditida</taxon>
        <taxon>Rhabditina</taxon>
        <taxon>Rhabditomorpha</taxon>
        <taxon>Rhabditoidea</taxon>
        <taxon>Rhabditidae</taxon>
        <taxon>Peloderinae</taxon>
        <taxon>Caenorhabditis</taxon>
    </lineage>
</organism>
<proteinExistence type="predicted"/>
<keyword evidence="3" id="KW-1185">Reference proteome</keyword>
<dbReference type="GO" id="GO:0050650">
    <property type="term" value="P:chondroitin sulfate proteoglycan biosynthetic process"/>
    <property type="evidence" value="ECO:0007669"/>
    <property type="project" value="InterPro"/>
</dbReference>
<protein>
    <submittedName>
        <fullName evidence="2">Carbohydrate sulfotransferase</fullName>
    </submittedName>
</protein>
<dbReference type="AGR" id="WB:WBGene00010088"/>
<keyword evidence="1" id="KW-0472">Membrane</keyword>
<gene>
    <name evidence="2" type="ORF">CELE_F55B12.2</name>
    <name evidence="2 4" type="ORF">F55B12.2</name>
</gene>
<dbReference type="FunCoup" id="Q93792">
    <property type="interactions" value="19"/>
</dbReference>
<reference evidence="2 3" key="1">
    <citation type="journal article" date="1998" name="Science">
        <title>Genome sequence of the nematode C. elegans: a platform for investigating biology.</title>
        <authorList>
            <consortium name="The C. elegans sequencing consortium"/>
            <person name="Sulson J.E."/>
            <person name="Waterston R."/>
        </authorList>
    </citation>
    <scope>NUCLEOTIDE SEQUENCE [LARGE SCALE GENOMIC DNA]</scope>
    <source>
        <strain evidence="2 3">Bristol N2</strain>
    </source>
</reference>
<evidence type="ECO:0000313" key="4">
    <source>
        <dbReference type="WormBase" id="F55B12.2"/>
    </source>
</evidence>
<dbReference type="GeneID" id="186281"/>
<dbReference type="OMA" id="LINIMCL"/>
<feature type="transmembrane region" description="Helical" evidence="1">
    <location>
        <begin position="28"/>
        <end position="45"/>
    </location>
</feature>
<dbReference type="WormBase" id="F55B12.2">
    <property type="protein sequence ID" value="CE35880"/>
    <property type="gene ID" value="WBGene00010088"/>
</dbReference>
<dbReference type="AlphaFoldDB" id="Q93792"/>
<dbReference type="GO" id="GO:0016020">
    <property type="term" value="C:membrane"/>
    <property type="evidence" value="ECO:0007669"/>
    <property type="project" value="InterPro"/>
</dbReference>
<dbReference type="PaxDb" id="6239-F55B12.2"/>
<dbReference type="KEGG" id="cel:CELE_F55B12.2"/>
<dbReference type="PANTHER" id="PTHR22900">
    <property type="entry name" value="PROTEIN CBG14245-RELATED"/>
    <property type="match status" value="1"/>
</dbReference>
<dbReference type="Pfam" id="PF03567">
    <property type="entry name" value="Sulfotransfer_2"/>
    <property type="match status" value="1"/>
</dbReference>
<dbReference type="PIR" id="T22697">
    <property type="entry name" value="T22697"/>
</dbReference>
<dbReference type="CTD" id="186281"/>
<evidence type="ECO:0000256" key="1">
    <source>
        <dbReference type="SAM" id="Phobius"/>
    </source>
</evidence>
<dbReference type="GO" id="GO:1902884">
    <property type="term" value="P:positive regulation of response to oxidative stress"/>
    <property type="evidence" value="ECO:0007669"/>
    <property type="project" value="InterPro"/>
</dbReference>
<dbReference type="PhylomeDB" id="Q93792"/>